<accession>U6M0L4</accession>
<proteinExistence type="predicted"/>
<evidence type="ECO:0000256" key="1">
    <source>
        <dbReference type="SAM" id="MobiDB-lite"/>
    </source>
</evidence>
<dbReference type="AlphaFoldDB" id="U6M0L4"/>
<dbReference type="EMBL" id="HG718759">
    <property type="protein sequence ID" value="CDJ55999.1"/>
    <property type="molecule type" value="Genomic_DNA"/>
</dbReference>
<organism evidence="2 3">
    <name type="scientific">Eimeria maxima</name>
    <name type="common">Coccidian parasite</name>
    <dbReference type="NCBI Taxonomy" id="5804"/>
    <lineage>
        <taxon>Eukaryota</taxon>
        <taxon>Sar</taxon>
        <taxon>Alveolata</taxon>
        <taxon>Apicomplexa</taxon>
        <taxon>Conoidasida</taxon>
        <taxon>Coccidia</taxon>
        <taxon>Eucoccidiorida</taxon>
        <taxon>Eimeriorina</taxon>
        <taxon>Eimeriidae</taxon>
        <taxon>Eimeria</taxon>
    </lineage>
</organism>
<name>U6M0L4_EIMMA</name>
<feature type="region of interest" description="Disordered" evidence="1">
    <location>
        <begin position="452"/>
        <end position="601"/>
    </location>
</feature>
<feature type="compositionally biased region" description="Polar residues" evidence="1">
    <location>
        <begin position="470"/>
        <end position="504"/>
    </location>
</feature>
<feature type="compositionally biased region" description="Low complexity" evidence="1">
    <location>
        <begin position="546"/>
        <end position="556"/>
    </location>
</feature>
<dbReference type="OrthoDB" id="346945at2759"/>
<feature type="compositionally biased region" description="Basic residues" evidence="1">
    <location>
        <begin position="372"/>
        <end position="382"/>
    </location>
</feature>
<sequence>MEGDWREVQKRLLIEESDAWFDRHGMRVQLLRLPLSLPPNCNNWADVAAQLQQHPLHLKLLNHQRLLARRIKANWSFSASVRNCPSDPRNRHLPFRLQPLPRAVAAELPQLSRELLCEDFDGLLLTVHSKQVRPKPPSSAKNAVPNTVGLSKVFGGCLIESLASNERQLRALWVNHRLSARSTRLLLQVMLPRAVVEAFALEAFTYVPSPLQQQQPQQQQQQQQQTRVQSFKSVFIDRRDLDLWPRQCWMLLPAIKNVRNGILMHQQQQQQQHGAEFSPALFGWPLHYDIKGKAAAVHLDAGVSESLTCSCQLSRTCLRPSEQATVDRFLMVTEPLLHLLLPPRSERRSLKIDGHPLFCRQGQSPCSSSAPAKKRPGRKRKRSPQESLQGDPLVGERKGWREFIGSDRDEELAREAACLLTGCAYSPPPSLFSKEDEWCGLTPEDVLHLVSDCELEESADDSPGARSPAGLQTKSSAAGRQTKQGAASRQSTQKPSTGGSSAVKTPQRPPAHSSRPAGRSRSTAGSPTTDDASPRRGGFLPEGSLQAQASSHSQQSPTDCGVRGSQGSRKSVAQESLLKEPAKGSLVAGPGLNEEGEVGGG</sequence>
<keyword evidence="3" id="KW-1185">Reference proteome</keyword>
<dbReference type="Proteomes" id="UP000030763">
    <property type="component" value="Unassembled WGS sequence"/>
</dbReference>
<gene>
    <name evidence="2" type="ORF">EMWEY_00047380</name>
</gene>
<dbReference type="RefSeq" id="XP_013332649.1">
    <property type="nucleotide sequence ID" value="XM_013477195.1"/>
</dbReference>
<evidence type="ECO:0000313" key="2">
    <source>
        <dbReference type="EMBL" id="CDJ55999.1"/>
    </source>
</evidence>
<dbReference type="VEuPathDB" id="ToxoDB:EMWEY_00047380"/>
<protein>
    <submittedName>
        <fullName evidence="2">Uncharacterized protein</fullName>
    </submittedName>
</protein>
<evidence type="ECO:0000313" key="3">
    <source>
        <dbReference type="Proteomes" id="UP000030763"/>
    </source>
</evidence>
<feature type="compositionally biased region" description="Polar residues" evidence="1">
    <location>
        <begin position="520"/>
        <end position="531"/>
    </location>
</feature>
<dbReference type="OMA" id="RIKANWS"/>
<reference evidence="2" key="1">
    <citation type="submission" date="2013-10" db="EMBL/GenBank/DDBJ databases">
        <title>Genomic analysis of the causative agents of coccidiosis in chickens.</title>
        <authorList>
            <person name="Reid A.J."/>
            <person name="Blake D."/>
            <person name="Billington K."/>
            <person name="Browne H."/>
            <person name="Dunn M."/>
            <person name="Hung S."/>
            <person name="Kawahara F."/>
            <person name="Miranda-Saavedra D."/>
            <person name="Mourier T."/>
            <person name="Nagra H."/>
            <person name="Otto T.D."/>
            <person name="Rawlings N."/>
            <person name="Sanchez A."/>
            <person name="Sanders M."/>
            <person name="Subramaniam C."/>
            <person name="Tay Y."/>
            <person name="Dear P."/>
            <person name="Doerig C."/>
            <person name="Gruber A."/>
            <person name="Parkinson J."/>
            <person name="Shirley M."/>
            <person name="Wan K.L."/>
            <person name="Berriman M."/>
            <person name="Tomley F."/>
            <person name="Pain A."/>
        </authorList>
    </citation>
    <scope>NUCLEOTIDE SEQUENCE [LARGE SCALE GENOMIC DNA]</scope>
    <source>
        <strain evidence="2">Weybridge</strain>
    </source>
</reference>
<feature type="compositionally biased region" description="Polar residues" evidence="1">
    <location>
        <begin position="565"/>
        <end position="574"/>
    </location>
</feature>
<feature type="non-terminal residue" evidence="2">
    <location>
        <position position="601"/>
    </location>
</feature>
<feature type="region of interest" description="Disordered" evidence="1">
    <location>
        <begin position="361"/>
        <end position="399"/>
    </location>
</feature>
<reference evidence="2" key="2">
    <citation type="submission" date="2013-10" db="EMBL/GenBank/DDBJ databases">
        <authorList>
            <person name="Aslett M."/>
        </authorList>
    </citation>
    <scope>NUCLEOTIDE SEQUENCE [LARGE SCALE GENOMIC DNA]</scope>
    <source>
        <strain evidence="2">Weybridge</strain>
    </source>
</reference>
<dbReference type="GeneID" id="25338724"/>